<dbReference type="HOGENOM" id="CLU_2368247_0_0_7"/>
<reference evidence="2 3" key="1">
    <citation type="journal article" date="2010" name="Stand. Genomic Sci.">
        <title>Complete genome sequence of Desulfarculus baarsii type strain (2st14).</title>
        <authorList>
            <person name="Sun H."/>
            <person name="Spring S."/>
            <person name="Lapidus A."/>
            <person name="Davenport K."/>
            <person name="Del Rio T.G."/>
            <person name="Tice H."/>
            <person name="Nolan M."/>
            <person name="Copeland A."/>
            <person name="Cheng J.F."/>
            <person name="Lucas S."/>
            <person name="Tapia R."/>
            <person name="Goodwin L."/>
            <person name="Pitluck S."/>
            <person name="Ivanova N."/>
            <person name="Pagani I."/>
            <person name="Mavromatis K."/>
            <person name="Ovchinnikova G."/>
            <person name="Pati A."/>
            <person name="Chen A."/>
            <person name="Palaniappan K."/>
            <person name="Hauser L."/>
            <person name="Chang Y.J."/>
            <person name="Jeffries C.D."/>
            <person name="Detter J.C."/>
            <person name="Han C."/>
            <person name="Rohde M."/>
            <person name="Brambilla E."/>
            <person name="Goker M."/>
            <person name="Woyke T."/>
            <person name="Bristow J."/>
            <person name="Eisen J.A."/>
            <person name="Markowitz V."/>
            <person name="Hugenholtz P."/>
            <person name="Kyrpides N.C."/>
            <person name="Klenk H.P."/>
            <person name="Land M."/>
        </authorList>
    </citation>
    <scope>NUCLEOTIDE SEQUENCE [LARGE SCALE GENOMIC DNA]</scope>
    <source>
        <strain evidence="3">ATCC 33931 / DSM 2075 / LMG 7858 / VKM B-1802 / 2st14</strain>
    </source>
</reference>
<feature type="compositionally biased region" description="Basic and acidic residues" evidence="1">
    <location>
        <begin position="77"/>
        <end position="86"/>
    </location>
</feature>
<feature type="region of interest" description="Disordered" evidence="1">
    <location>
        <begin position="76"/>
        <end position="95"/>
    </location>
</feature>
<gene>
    <name evidence="2" type="ordered locus">Deba_2709</name>
</gene>
<dbReference type="STRING" id="644282.Deba_2709"/>
<dbReference type="KEGG" id="dbr:Deba_2709"/>
<proteinExistence type="predicted"/>
<dbReference type="RefSeq" id="WP_013259502.1">
    <property type="nucleotide sequence ID" value="NC_014365.1"/>
</dbReference>
<evidence type="ECO:0000313" key="2">
    <source>
        <dbReference type="EMBL" id="ADK86063.1"/>
    </source>
</evidence>
<evidence type="ECO:0000256" key="1">
    <source>
        <dbReference type="SAM" id="MobiDB-lite"/>
    </source>
</evidence>
<keyword evidence="3" id="KW-1185">Reference proteome</keyword>
<dbReference type="AlphaFoldDB" id="E1QKH0"/>
<organism evidence="2 3">
    <name type="scientific">Desulfarculus baarsii (strain ATCC 33931 / DSM 2075 / LMG 7858 / VKM B-1802 / 2st14)</name>
    <dbReference type="NCBI Taxonomy" id="644282"/>
    <lineage>
        <taxon>Bacteria</taxon>
        <taxon>Pseudomonadati</taxon>
        <taxon>Thermodesulfobacteriota</taxon>
        <taxon>Desulfarculia</taxon>
        <taxon>Desulfarculales</taxon>
        <taxon>Desulfarculaceae</taxon>
        <taxon>Desulfarculus</taxon>
    </lineage>
</organism>
<name>E1QKH0_DESB2</name>
<evidence type="ECO:0000313" key="3">
    <source>
        <dbReference type="Proteomes" id="UP000009047"/>
    </source>
</evidence>
<dbReference type="EMBL" id="CP002085">
    <property type="protein sequence ID" value="ADK86063.1"/>
    <property type="molecule type" value="Genomic_DNA"/>
</dbReference>
<sequence length="95" mass="11006">MVKRRASKDYLAELEREVKGRGVRVAYERLSYAGLMLKSGLCWFRGDYYLFIDRLKSPSERRDLLEAALDELDELDAQNRLDRPGDDPGEQIEPA</sequence>
<protein>
    <submittedName>
        <fullName evidence="2">Uncharacterized protein</fullName>
    </submittedName>
</protein>
<accession>E1QKH0</accession>
<dbReference type="OrthoDB" id="9911013at2"/>
<dbReference type="Proteomes" id="UP000009047">
    <property type="component" value="Chromosome"/>
</dbReference>